<feature type="transmembrane region" description="Helical" evidence="12">
    <location>
        <begin position="100"/>
        <end position="122"/>
    </location>
</feature>
<keyword evidence="7 12" id="KW-0406">Ion transport</keyword>
<name>A0ABW4N3G8_9CAUL</name>
<dbReference type="NCBIfam" id="NF010791">
    <property type="entry name" value="PRK14195.1"/>
    <property type="match status" value="1"/>
</dbReference>
<evidence type="ECO:0000256" key="11">
    <source>
        <dbReference type="ARBA" id="ARBA00035585"/>
    </source>
</evidence>
<comment type="function">
    <text evidence="12">Fluoride-specific ion channel. Important for reducing fluoride concentration in the cell, thus reducing its toxicity.</text>
</comment>
<evidence type="ECO:0000256" key="10">
    <source>
        <dbReference type="ARBA" id="ARBA00035120"/>
    </source>
</evidence>
<protein>
    <recommendedName>
        <fullName evidence="12">Fluoride-specific ion channel FluC</fullName>
    </recommendedName>
</protein>
<gene>
    <name evidence="12 13" type="primary">crcB</name>
    <name evidence="12" type="synonym">fluC</name>
    <name evidence="13" type="ORF">ACFSC0_14465</name>
</gene>
<evidence type="ECO:0000256" key="4">
    <source>
        <dbReference type="ARBA" id="ARBA00022692"/>
    </source>
</evidence>
<evidence type="ECO:0000256" key="8">
    <source>
        <dbReference type="ARBA" id="ARBA00023136"/>
    </source>
</evidence>
<keyword evidence="12" id="KW-0479">Metal-binding</keyword>
<dbReference type="InterPro" id="IPR003691">
    <property type="entry name" value="FluC"/>
</dbReference>
<dbReference type="Proteomes" id="UP001597237">
    <property type="component" value="Unassembled WGS sequence"/>
</dbReference>
<dbReference type="EMBL" id="JBHUEY010000006">
    <property type="protein sequence ID" value="MFD1784605.1"/>
    <property type="molecule type" value="Genomic_DNA"/>
</dbReference>
<comment type="similarity">
    <text evidence="10 12">Belongs to the fluoride channel Fluc/FEX (TC 1.A.43) family.</text>
</comment>
<feature type="binding site" evidence="12">
    <location>
        <position position="79"/>
    </location>
    <ligand>
        <name>Na(+)</name>
        <dbReference type="ChEBI" id="CHEBI:29101"/>
        <note>structural</note>
    </ligand>
</feature>
<keyword evidence="8 12" id="KW-0472">Membrane</keyword>
<proteinExistence type="inferred from homology"/>
<reference evidence="14" key="1">
    <citation type="journal article" date="2019" name="Int. J. Syst. Evol. Microbiol.">
        <title>The Global Catalogue of Microorganisms (GCM) 10K type strain sequencing project: providing services to taxonomists for standard genome sequencing and annotation.</title>
        <authorList>
            <consortium name="The Broad Institute Genomics Platform"/>
            <consortium name="The Broad Institute Genome Sequencing Center for Infectious Disease"/>
            <person name="Wu L."/>
            <person name="Ma J."/>
        </authorList>
    </citation>
    <scope>NUCLEOTIDE SEQUENCE [LARGE SCALE GENOMIC DNA]</scope>
    <source>
        <strain evidence="14">DFY28</strain>
    </source>
</reference>
<evidence type="ECO:0000256" key="3">
    <source>
        <dbReference type="ARBA" id="ARBA00022519"/>
    </source>
</evidence>
<evidence type="ECO:0000313" key="14">
    <source>
        <dbReference type="Proteomes" id="UP001597237"/>
    </source>
</evidence>
<comment type="caution">
    <text evidence="13">The sequence shown here is derived from an EMBL/GenBank/DDBJ whole genome shotgun (WGS) entry which is preliminary data.</text>
</comment>
<evidence type="ECO:0000256" key="6">
    <source>
        <dbReference type="ARBA" id="ARBA00023053"/>
    </source>
</evidence>
<evidence type="ECO:0000313" key="13">
    <source>
        <dbReference type="EMBL" id="MFD1784605.1"/>
    </source>
</evidence>
<keyword evidence="3" id="KW-0997">Cell inner membrane</keyword>
<keyword evidence="2 12" id="KW-1003">Cell membrane</keyword>
<keyword evidence="5 12" id="KW-1133">Transmembrane helix</keyword>
<feature type="binding site" evidence="12">
    <location>
        <position position="76"/>
    </location>
    <ligand>
        <name>Na(+)</name>
        <dbReference type="ChEBI" id="CHEBI:29101"/>
        <note>structural</note>
    </ligand>
</feature>
<evidence type="ECO:0000256" key="12">
    <source>
        <dbReference type="HAMAP-Rule" id="MF_00454"/>
    </source>
</evidence>
<evidence type="ECO:0000256" key="7">
    <source>
        <dbReference type="ARBA" id="ARBA00023065"/>
    </source>
</evidence>
<sequence>MEKLLLVGLGGGAGAVLRYLTGVAAHRVLGGGWPWGTLAVNVIGGLAMGLLVDVLALRGGEGQERLRLLLGVGLLGGFTTFSAFSLELGLMLRRQEMGQAAIYAAASVVLSVAALFAGMALARRIFA</sequence>
<keyword evidence="4 12" id="KW-0812">Transmembrane</keyword>
<dbReference type="Pfam" id="PF02537">
    <property type="entry name" value="CRCB"/>
    <property type="match status" value="1"/>
</dbReference>
<organism evidence="13 14">
    <name type="scientific">Phenylobacterium terrae</name>
    <dbReference type="NCBI Taxonomy" id="2665495"/>
    <lineage>
        <taxon>Bacteria</taxon>
        <taxon>Pseudomonadati</taxon>
        <taxon>Pseudomonadota</taxon>
        <taxon>Alphaproteobacteria</taxon>
        <taxon>Caulobacterales</taxon>
        <taxon>Caulobacteraceae</taxon>
        <taxon>Phenylobacterium</taxon>
    </lineage>
</organism>
<comment type="activity regulation">
    <text evidence="12">Na(+) is not transported, but it plays an essential structural role and its presence is essential for fluoride channel function.</text>
</comment>
<keyword evidence="14" id="KW-1185">Reference proteome</keyword>
<accession>A0ABW4N3G8</accession>
<keyword evidence="6 12" id="KW-0915">Sodium</keyword>
<comment type="catalytic activity">
    <reaction evidence="11">
        <text>fluoride(in) = fluoride(out)</text>
        <dbReference type="Rhea" id="RHEA:76159"/>
        <dbReference type="ChEBI" id="CHEBI:17051"/>
    </reaction>
    <physiologicalReaction direction="left-to-right" evidence="11">
        <dbReference type="Rhea" id="RHEA:76160"/>
    </physiologicalReaction>
</comment>
<evidence type="ECO:0000256" key="1">
    <source>
        <dbReference type="ARBA" id="ARBA00004651"/>
    </source>
</evidence>
<dbReference type="PANTHER" id="PTHR28259:SF1">
    <property type="entry name" value="FLUORIDE EXPORT PROTEIN 1-RELATED"/>
    <property type="match status" value="1"/>
</dbReference>
<evidence type="ECO:0000256" key="5">
    <source>
        <dbReference type="ARBA" id="ARBA00022989"/>
    </source>
</evidence>
<keyword evidence="9 12" id="KW-0407">Ion channel</keyword>
<dbReference type="HAMAP" id="MF_00454">
    <property type="entry name" value="FluC"/>
    <property type="match status" value="1"/>
</dbReference>
<feature type="transmembrane region" description="Helical" evidence="12">
    <location>
        <begin position="35"/>
        <end position="56"/>
    </location>
</feature>
<feature type="transmembrane region" description="Helical" evidence="12">
    <location>
        <begin position="68"/>
        <end position="88"/>
    </location>
</feature>
<evidence type="ECO:0000256" key="2">
    <source>
        <dbReference type="ARBA" id="ARBA00022475"/>
    </source>
</evidence>
<evidence type="ECO:0000256" key="9">
    <source>
        <dbReference type="ARBA" id="ARBA00023303"/>
    </source>
</evidence>
<dbReference type="RefSeq" id="WP_377280749.1">
    <property type="nucleotide sequence ID" value="NZ_JBHRSI010000002.1"/>
</dbReference>
<dbReference type="PANTHER" id="PTHR28259">
    <property type="entry name" value="FLUORIDE EXPORT PROTEIN 1-RELATED"/>
    <property type="match status" value="1"/>
</dbReference>
<keyword evidence="12" id="KW-0813">Transport</keyword>
<comment type="subcellular location">
    <subcellularLocation>
        <location evidence="1 12">Cell membrane</location>
        <topology evidence="1 12">Multi-pass membrane protein</topology>
    </subcellularLocation>
</comment>